<dbReference type="EMBL" id="ML996088">
    <property type="protein sequence ID" value="KAF2151426.1"/>
    <property type="molecule type" value="Genomic_DNA"/>
</dbReference>
<keyword evidence="3" id="KW-1185">Reference proteome</keyword>
<evidence type="ECO:0000313" key="2">
    <source>
        <dbReference type="EMBL" id="KAF2151426.1"/>
    </source>
</evidence>
<organism evidence="2 3">
    <name type="scientific">Myriangium duriaei CBS 260.36</name>
    <dbReference type="NCBI Taxonomy" id="1168546"/>
    <lineage>
        <taxon>Eukaryota</taxon>
        <taxon>Fungi</taxon>
        <taxon>Dikarya</taxon>
        <taxon>Ascomycota</taxon>
        <taxon>Pezizomycotina</taxon>
        <taxon>Dothideomycetes</taxon>
        <taxon>Dothideomycetidae</taxon>
        <taxon>Myriangiales</taxon>
        <taxon>Myriangiaceae</taxon>
        <taxon>Myriangium</taxon>
    </lineage>
</organism>
<proteinExistence type="predicted"/>
<dbReference type="AlphaFoldDB" id="A0A9P4IXF8"/>
<dbReference type="PANTHER" id="PTHR34693:SF2">
    <property type="entry name" value="DUF3602 DOMAIN-CONTAINING PROTEIN"/>
    <property type="match status" value="1"/>
</dbReference>
<dbReference type="InterPro" id="IPR053203">
    <property type="entry name" value="Cisplatin_resist-associated"/>
</dbReference>
<evidence type="ECO:0000256" key="1">
    <source>
        <dbReference type="SAM" id="MobiDB-lite"/>
    </source>
</evidence>
<accession>A0A9P4IXF8</accession>
<dbReference type="Proteomes" id="UP000799439">
    <property type="component" value="Unassembled WGS sequence"/>
</dbReference>
<comment type="caution">
    <text evidence="2">The sequence shown here is derived from an EMBL/GenBank/DDBJ whole genome shotgun (WGS) entry which is preliminary data.</text>
</comment>
<dbReference type="Pfam" id="PF12223">
    <property type="entry name" value="DUF3602"/>
    <property type="match status" value="2"/>
</dbReference>
<dbReference type="OrthoDB" id="5424462at2759"/>
<feature type="compositionally biased region" description="Low complexity" evidence="1">
    <location>
        <begin position="91"/>
        <end position="107"/>
    </location>
</feature>
<feature type="region of interest" description="Disordered" evidence="1">
    <location>
        <begin position="1"/>
        <end position="27"/>
    </location>
</feature>
<feature type="region of interest" description="Disordered" evidence="1">
    <location>
        <begin position="65"/>
        <end position="108"/>
    </location>
</feature>
<evidence type="ECO:0000313" key="3">
    <source>
        <dbReference type="Proteomes" id="UP000799439"/>
    </source>
</evidence>
<gene>
    <name evidence="2" type="ORF">K461DRAFT_269659</name>
</gene>
<name>A0A9P4IXF8_9PEZI</name>
<dbReference type="PANTHER" id="PTHR34693">
    <property type="entry name" value="PROTEIN PAR32"/>
    <property type="match status" value="1"/>
</dbReference>
<sequence>MPYHVTEPHPSVNPAKRSAYLGSGRGGAGNISRYASATLTSGSNATGPACRMLPLPPTSARMMTGRGGAGNARATSTSAAVVKPVIKTRSSSESSASSSTSDMDSPSQRAMFSFDEELQRDQRMRDNAARTPVYHIGRGGAGNAFPYGTERHYGAGEAASIDSSDSAKRRSIASMMERISRTISRS</sequence>
<feature type="compositionally biased region" description="Low complexity" evidence="1">
    <location>
        <begin position="71"/>
        <end position="80"/>
    </location>
</feature>
<dbReference type="InterPro" id="IPR022024">
    <property type="entry name" value="DUF3602"/>
</dbReference>
<protein>
    <submittedName>
        <fullName evidence="2">Uncharacterized protein</fullName>
    </submittedName>
</protein>
<reference evidence="2" key="1">
    <citation type="journal article" date="2020" name="Stud. Mycol.">
        <title>101 Dothideomycetes genomes: a test case for predicting lifestyles and emergence of pathogens.</title>
        <authorList>
            <person name="Haridas S."/>
            <person name="Albert R."/>
            <person name="Binder M."/>
            <person name="Bloem J."/>
            <person name="Labutti K."/>
            <person name="Salamov A."/>
            <person name="Andreopoulos B."/>
            <person name="Baker S."/>
            <person name="Barry K."/>
            <person name="Bills G."/>
            <person name="Bluhm B."/>
            <person name="Cannon C."/>
            <person name="Castanera R."/>
            <person name="Culley D."/>
            <person name="Daum C."/>
            <person name="Ezra D."/>
            <person name="Gonzalez J."/>
            <person name="Henrissat B."/>
            <person name="Kuo A."/>
            <person name="Liang C."/>
            <person name="Lipzen A."/>
            <person name="Lutzoni F."/>
            <person name="Magnuson J."/>
            <person name="Mondo S."/>
            <person name="Nolan M."/>
            <person name="Ohm R."/>
            <person name="Pangilinan J."/>
            <person name="Park H.-J."/>
            <person name="Ramirez L."/>
            <person name="Alfaro M."/>
            <person name="Sun H."/>
            <person name="Tritt A."/>
            <person name="Yoshinaga Y."/>
            <person name="Zwiers L.-H."/>
            <person name="Turgeon B."/>
            <person name="Goodwin S."/>
            <person name="Spatafora J."/>
            <person name="Crous P."/>
            <person name="Grigoriev I."/>
        </authorList>
    </citation>
    <scope>NUCLEOTIDE SEQUENCE</scope>
    <source>
        <strain evidence="2">CBS 260.36</strain>
    </source>
</reference>